<reference evidence="3" key="1">
    <citation type="submission" date="2022-10" db="EMBL/GenBank/DDBJ databases">
        <title>Tapping the CABI collections for fungal endophytes: first genome assemblies for Collariella, Neodidymelliopsis, Ascochyta clinopodiicola, Didymella pomorum, Didymosphaeria variabile, Neocosmospora piperis and Neocucurbitaria cava.</title>
        <authorList>
            <person name="Hill R."/>
        </authorList>
    </citation>
    <scope>NUCLEOTIDE SEQUENCE</scope>
    <source>
        <strain evidence="3">IMI 355082</strain>
    </source>
</reference>
<dbReference type="Proteomes" id="UP001140453">
    <property type="component" value="Unassembled WGS sequence"/>
</dbReference>
<evidence type="ECO:0008006" key="5">
    <source>
        <dbReference type="Google" id="ProtNLM"/>
    </source>
</evidence>
<comment type="similarity">
    <text evidence="1">Belongs to the STK19 family.</text>
</comment>
<dbReference type="InterPro" id="IPR018865">
    <property type="entry name" value="STK19-like"/>
</dbReference>
<dbReference type="PANTHER" id="PTHR15243:SF0">
    <property type="entry name" value="SERINE_THREONINE-PROTEIN KINASE 19"/>
    <property type="match status" value="1"/>
</dbReference>
<protein>
    <recommendedName>
        <fullName evidence="5">Serine-threonine protein kinase 19</fullName>
    </recommendedName>
</protein>
<feature type="region of interest" description="Disordered" evidence="2">
    <location>
        <begin position="1"/>
        <end position="86"/>
    </location>
</feature>
<proteinExistence type="inferred from homology"/>
<dbReference type="AlphaFoldDB" id="A0A9W8YYE0"/>
<feature type="compositionally biased region" description="Low complexity" evidence="2">
    <location>
        <begin position="31"/>
        <end position="43"/>
    </location>
</feature>
<dbReference type="GO" id="GO:0046579">
    <property type="term" value="P:positive regulation of Ras protein signal transduction"/>
    <property type="evidence" value="ECO:0007669"/>
    <property type="project" value="TreeGrafter"/>
</dbReference>
<evidence type="ECO:0000313" key="4">
    <source>
        <dbReference type="Proteomes" id="UP001140453"/>
    </source>
</evidence>
<gene>
    <name evidence="3" type="ORF">N0V93_003408</name>
</gene>
<evidence type="ECO:0000256" key="1">
    <source>
        <dbReference type="ARBA" id="ARBA00093458"/>
    </source>
</evidence>
<dbReference type="Pfam" id="PF10494">
    <property type="entry name" value="Stk19"/>
    <property type="match status" value="1"/>
</dbReference>
<dbReference type="PANTHER" id="PTHR15243">
    <property type="entry name" value="SERINE/THREONINE-PROTEIN KINASE 19"/>
    <property type="match status" value="1"/>
</dbReference>
<dbReference type="EMBL" id="JAPEVB010000002">
    <property type="protein sequence ID" value="KAJ4394191.1"/>
    <property type="molecule type" value="Genomic_DNA"/>
</dbReference>
<dbReference type="OrthoDB" id="3980126at2759"/>
<evidence type="ECO:0000313" key="3">
    <source>
        <dbReference type="EMBL" id="KAJ4394191.1"/>
    </source>
</evidence>
<sequence length="442" mass="47208">MTGRLRSILGGSNRVKKKASGSKARVGGNNSRASPSSSSWSDSLPRTKARPASNSLPEKSQRKDDDDGSDHEEVYQPNEPLPDGGLVHALLTNLTLRDVPQAMRFSHSHMFTPLPEQPSSYGLNSTRVADVLNFRRNLPHLTTTMHLHALLRSPTAVERETAELVRAGTLRKIVILRRGAGNKAGGGVVEFLMEGQDFEMRVKESAMSQETKEAFINWLGANPAQLQVSSSDIDRGGLGGKDGLQPSHIDQLVRAGFLTTFHDFDIGHVSSNFARPEDIGTMLSLQSISRAAAGSFAAVGGSDALHSSGGSGGARSGGAEARLLPGAGGGDLSLAVPGQGAYLKLLTAALTHLTTGLLAKARYKEMPEGLLRERWDGGVANDSRQHAGKKSRREFAGVLPGRTRKWKEFSGLAFEWVLHEAVGAGLVEVFETGSVGRAVRLL</sequence>
<comment type="caution">
    <text evidence="3">The sequence shown here is derived from an EMBL/GenBank/DDBJ whole genome shotgun (WGS) entry which is preliminary data.</text>
</comment>
<evidence type="ECO:0000256" key="2">
    <source>
        <dbReference type="SAM" id="MobiDB-lite"/>
    </source>
</evidence>
<accession>A0A9W8YYE0</accession>
<organism evidence="3 4">
    <name type="scientific">Gnomoniopsis smithogilvyi</name>
    <dbReference type="NCBI Taxonomy" id="1191159"/>
    <lineage>
        <taxon>Eukaryota</taxon>
        <taxon>Fungi</taxon>
        <taxon>Dikarya</taxon>
        <taxon>Ascomycota</taxon>
        <taxon>Pezizomycotina</taxon>
        <taxon>Sordariomycetes</taxon>
        <taxon>Sordariomycetidae</taxon>
        <taxon>Diaporthales</taxon>
        <taxon>Gnomoniaceae</taxon>
        <taxon>Gnomoniopsis</taxon>
    </lineage>
</organism>
<name>A0A9W8YYE0_9PEZI</name>
<keyword evidence="4" id="KW-1185">Reference proteome</keyword>